<dbReference type="GO" id="GO:0005886">
    <property type="term" value="C:plasma membrane"/>
    <property type="evidence" value="ECO:0007669"/>
    <property type="project" value="UniProtKB-SubCell"/>
</dbReference>
<dbReference type="InterPro" id="IPR035906">
    <property type="entry name" value="MetI-like_sf"/>
</dbReference>
<dbReference type="PANTHER" id="PTHR30193">
    <property type="entry name" value="ABC TRANSPORTER PERMEASE PROTEIN"/>
    <property type="match status" value="1"/>
</dbReference>
<dbReference type="EMBL" id="FOOK01000040">
    <property type="protein sequence ID" value="SFG50276.1"/>
    <property type="molecule type" value="Genomic_DNA"/>
</dbReference>
<protein>
    <submittedName>
        <fullName evidence="9">Carbohydrate ABC transporter membrane protein 1, CUT1 family</fullName>
    </submittedName>
</protein>
<evidence type="ECO:0000256" key="6">
    <source>
        <dbReference type="ARBA" id="ARBA00023136"/>
    </source>
</evidence>
<dbReference type="PROSITE" id="PS50928">
    <property type="entry name" value="ABC_TM1"/>
    <property type="match status" value="1"/>
</dbReference>
<dbReference type="InterPro" id="IPR000515">
    <property type="entry name" value="MetI-like"/>
</dbReference>
<feature type="transmembrane region" description="Helical" evidence="7">
    <location>
        <begin position="210"/>
        <end position="231"/>
    </location>
</feature>
<feature type="transmembrane region" description="Helical" evidence="7">
    <location>
        <begin position="102"/>
        <end position="122"/>
    </location>
</feature>
<accession>A0A1I2SJ77</accession>
<gene>
    <name evidence="9" type="ORF">SAMN04488025_14016</name>
</gene>
<evidence type="ECO:0000256" key="5">
    <source>
        <dbReference type="ARBA" id="ARBA00022989"/>
    </source>
</evidence>
<dbReference type="Proteomes" id="UP000198661">
    <property type="component" value="Unassembled WGS sequence"/>
</dbReference>
<feature type="transmembrane region" description="Helical" evidence="7">
    <location>
        <begin position="151"/>
        <end position="174"/>
    </location>
</feature>
<dbReference type="SUPFAM" id="SSF160964">
    <property type="entry name" value="MalF N-terminal region-like"/>
    <property type="match status" value="1"/>
</dbReference>
<evidence type="ECO:0000313" key="9">
    <source>
        <dbReference type="EMBL" id="SFG50276.1"/>
    </source>
</evidence>
<feature type="transmembrane region" description="Helical" evidence="7">
    <location>
        <begin position="69"/>
        <end position="90"/>
    </location>
</feature>
<evidence type="ECO:0000256" key="7">
    <source>
        <dbReference type="RuleBase" id="RU363032"/>
    </source>
</evidence>
<dbReference type="Pfam" id="PF00528">
    <property type="entry name" value="BPD_transp_1"/>
    <property type="match status" value="1"/>
</dbReference>
<comment type="subcellular location">
    <subcellularLocation>
        <location evidence="1 7">Cell membrane</location>
        <topology evidence="1 7">Multi-pass membrane protein</topology>
    </subcellularLocation>
</comment>
<feature type="domain" description="ABC transmembrane type-1" evidence="8">
    <location>
        <begin position="65"/>
        <end position="278"/>
    </location>
</feature>
<proteinExistence type="inferred from homology"/>
<feature type="transmembrane region" description="Helical" evidence="7">
    <location>
        <begin position="257"/>
        <end position="277"/>
    </location>
</feature>
<keyword evidence="10" id="KW-1185">Reference proteome</keyword>
<dbReference type="Gene3D" id="1.10.3720.10">
    <property type="entry name" value="MetI-like"/>
    <property type="match status" value="1"/>
</dbReference>
<dbReference type="AlphaFoldDB" id="A0A1I2SJ77"/>
<dbReference type="InterPro" id="IPR051393">
    <property type="entry name" value="ABC_transporter_permease"/>
</dbReference>
<evidence type="ECO:0000256" key="1">
    <source>
        <dbReference type="ARBA" id="ARBA00004651"/>
    </source>
</evidence>
<keyword evidence="3" id="KW-1003">Cell membrane</keyword>
<evidence type="ECO:0000256" key="4">
    <source>
        <dbReference type="ARBA" id="ARBA00022692"/>
    </source>
</evidence>
<evidence type="ECO:0000313" key="10">
    <source>
        <dbReference type="Proteomes" id="UP000198661"/>
    </source>
</evidence>
<dbReference type="CDD" id="cd06261">
    <property type="entry name" value="TM_PBP2"/>
    <property type="match status" value="1"/>
</dbReference>
<dbReference type="STRING" id="201973.SAMN04488025_14016"/>
<evidence type="ECO:0000256" key="2">
    <source>
        <dbReference type="ARBA" id="ARBA00022448"/>
    </source>
</evidence>
<name>A0A1I2SJ77_9BACL</name>
<evidence type="ECO:0000256" key="3">
    <source>
        <dbReference type="ARBA" id="ARBA00022475"/>
    </source>
</evidence>
<evidence type="ECO:0000259" key="8">
    <source>
        <dbReference type="PROSITE" id="PS50928"/>
    </source>
</evidence>
<comment type="similarity">
    <text evidence="7">Belongs to the binding-protein-dependent transport system permease family.</text>
</comment>
<dbReference type="SUPFAM" id="SSF161098">
    <property type="entry name" value="MetI-like"/>
    <property type="match status" value="1"/>
</dbReference>
<dbReference type="OrthoDB" id="9788108at2"/>
<keyword evidence="4 7" id="KW-0812">Transmembrane</keyword>
<keyword evidence="2 7" id="KW-0813">Transport</keyword>
<keyword evidence="5 7" id="KW-1133">Transmembrane helix</keyword>
<dbReference type="GO" id="GO:0055085">
    <property type="term" value="P:transmembrane transport"/>
    <property type="evidence" value="ECO:0007669"/>
    <property type="project" value="InterPro"/>
</dbReference>
<organism evidence="9 10">
    <name type="scientific">Planifilum fulgidum</name>
    <dbReference type="NCBI Taxonomy" id="201973"/>
    <lineage>
        <taxon>Bacteria</taxon>
        <taxon>Bacillati</taxon>
        <taxon>Bacillota</taxon>
        <taxon>Bacilli</taxon>
        <taxon>Bacillales</taxon>
        <taxon>Thermoactinomycetaceae</taxon>
        <taxon>Planifilum</taxon>
    </lineage>
</organism>
<dbReference type="PANTHER" id="PTHR30193:SF44">
    <property type="entry name" value="LACTOSE TRANSPORT SYSTEM PERMEASE PROTEIN LACF"/>
    <property type="match status" value="1"/>
</dbReference>
<dbReference type="RefSeq" id="WP_092041236.1">
    <property type="nucleotide sequence ID" value="NZ_FOOK01000040.1"/>
</dbReference>
<sequence>MKHHPLTPYMFLLPAMILLSAFVFYPALEAFRLSFTDYNIINPPQYVGTENYEKLWKDGTFWLTLRNTFLYLFVVVPALVVLPLILAIVVNRKLKGIGWFRTAYYVPVVTSMVVAGLAWKWVFAEKGVLNFWLQALGVIDSPVEWLTSENLAIFSVMAVTVWKGLGYYMVIYLAGLQSISKELYEAAKMDGADGWRKHWYVTIPMMKPSILLVAVMSSIAAMKVFEEIYIMTGGGPLNASKTLVFYIYERAFDSLDMGYASAIGCVLFVIVLVLSILQIKIAERREMHV</sequence>
<feature type="transmembrane region" description="Helical" evidence="7">
    <location>
        <begin position="9"/>
        <end position="28"/>
    </location>
</feature>
<keyword evidence="6 7" id="KW-0472">Membrane</keyword>
<reference evidence="10" key="1">
    <citation type="submission" date="2016-10" db="EMBL/GenBank/DDBJ databases">
        <authorList>
            <person name="Varghese N."/>
            <person name="Submissions S."/>
        </authorList>
    </citation>
    <scope>NUCLEOTIDE SEQUENCE [LARGE SCALE GENOMIC DNA]</scope>
    <source>
        <strain evidence="10">DSM 44945</strain>
    </source>
</reference>